<accession>A0ABV7ULA1</accession>
<gene>
    <name evidence="1" type="ORF">ACFONL_15855</name>
</gene>
<organism evidence="1 2">
    <name type="scientific">Camelimonas fluminis</name>
    <dbReference type="NCBI Taxonomy" id="1576911"/>
    <lineage>
        <taxon>Bacteria</taxon>
        <taxon>Pseudomonadati</taxon>
        <taxon>Pseudomonadota</taxon>
        <taxon>Alphaproteobacteria</taxon>
        <taxon>Hyphomicrobiales</taxon>
        <taxon>Chelatococcaceae</taxon>
        <taxon>Camelimonas</taxon>
    </lineage>
</organism>
<evidence type="ECO:0000313" key="2">
    <source>
        <dbReference type="Proteomes" id="UP001595704"/>
    </source>
</evidence>
<dbReference type="RefSeq" id="WP_191319181.1">
    <property type="nucleotide sequence ID" value="NZ_BNCG01000006.1"/>
</dbReference>
<evidence type="ECO:0000313" key="1">
    <source>
        <dbReference type="EMBL" id="MFC3638819.1"/>
    </source>
</evidence>
<proteinExistence type="predicted"/>
<protein>
    <submittedName>
        <fullName evidence="1">DUF6180 family protein</fullName>
    </submittedName>
</protein>
<dbReference type="Pfam" id="PF19678">
    <property type="entry name" value="DUF6180"/>
    <property type="match status" value="1"/>
</dbReference>
<sequence length="136" mass="14161">MGVRLAWRLAAALVAGGMGMGMGMGMGAAGAADGDFNLEYRVERADASRLSLDQCARVVEQAASQAGYRVSVDRYPGQLAVIAGGPQQGGWSYTVYCIAVDQKVAHVTQGVGYRPGNNAASFVNRVHAALLKAARS</sequence>
<keyword evidence="2" id="KW-1185">Reference proteome</keyword>
<reference evidence="2" key="1">
    <citation type="journal article" date="2019" name="Int. J. Syst. Evol. Microbiol.">
        <title>The Global Catalogue of Microorganisms (GCM) 10K type strain sequencing project: providing services to taxonomists for standard genome sequencing and annotation.</title>
        <authorList>
            <consortium name="The Broad Institute Genomics Platform"/>
            <consortium name="The Broad Institute Genome Sequencing Center for Infectious Disease"/>
            <person name="Wu L."/>
            <person name="Ma J."/>
        </authorList>
    </citation>
    <scope>NUCLEOTIDE SEQUENCE [LARGE SCALE GENOMIC DNA]</scope>
    <source>
        <strain evidence="2">KCTC 42282</strain>
    </source>
</reference>
<dbReference type="InterPro" id="IPR045752">
    <property type="entry name" value="DUF6180"/>
</dbReference>
<name>A0ABV7ULA1_9HYPH</name>
<dbReference type="EMBL" id="JBHRYC010000077">
    <property type="protein sequence ID" value="MFC3638819.1"/>
    <property type="molecule type" value="Genomic_DNA"/>
</dbReference>
<dbReference type="Proteomes" id="UP001595704">
    <property type="component" value="Unassembled WGS sequence"/>
</dbReference>
<comment type="caution">
    <text evidence="1">The sequence shown here is derived from an EMBL/GenBank/DDBJ whole genome shotgun (WGS) entry which is preliminary data.</text>
</comment>